<protein>
    <submittedName>
        <fullName evidence="1">Uncharacterized protein</fullName>
    </submittedName>
</protein>
<reference evidence="1" key="1">
    <citation type="submission" date="2020-08" db="EMBL/GenBank/DDBJ databases">
        <title>Multicomponent nature underlies the extraordinary mechanical properties of spider dragline silk.</title>
        <authorList>
            <person name="Kono N."/>
            <person name="Nakamura H."/>
            <person name="Mori M."/>
            <person name="Yoshida Y."/>
            <person name="Ohtoshi R."/>
            <person name="Malay A.D."/>
            <person name="Moran D.A.P."/>
            <person name="Tomita M."/>
            <person name="Numata K."/>
            <person name="Arakawa K."/>
        </authorList>
    </citation>
    <scope>NUCLEOTIDE SEQUENCE</scope>
</reference>
<evidence type="ECO:0000313" key="2">
    <source>
        <dbReference type="Proteomes" id="UP000887013"/>
    </source>
</evidence>
<proteinExistence type="predicted"/>
<name>A0A8X6UHR5_NEPPI</name>
<dbReference type="Proteomes" id="UP000887013">
    <property type="component" value="Unassembled WGS sequence"/>
</dbReference>
<organism evidence="1 2">
    <name type="scientific">Nephila pilipes</name>
    <name type="common">Giant wood spider</name>
    <name type="synonym">Nephila maculata</name>
    <dbReference type="NCBI Taxonomy" id="299642"/>
    <lineage>
        <taxon>Eukaryota</taxon>
        <taxon>Metazoa</taxon>
        <taxon>Ecdysozoa</taxon>
        <taxon>Arthropoda</taxon>
        <taxon>Chelicerata</taxon>
        <taxon>Arachnida</taxon>
        <taxon>Araneae</taxon>
        <taxon>Araneomorphae</taxon>
        <taxon>Entelegynae</taxon>
        <taxon>Araneoidea</taxon>
        <taxon>Nephilidae</taxon>
        <taxon>Nephila</taxon>
    </lineage>
</organism>
<evidence type="ECO:0000313" key="1">
    <source>
        <dbReference type="EMBL" id="GFU34184.1"/>
    </source>
</evidence>
<gene>
    <name evidence="1" type="ORF">NPIL_355271</name>
</gene>
<accession>A0A8X6UHR5</accession>
<comment type="caution">
    <text evidence="1">The sequence shown here is derived from an EMBL/GenBank/DDBJ whole genome shotgun (WGS) entry which is preliminary data.</text>
</comment>
<sequence>MGDKSPALLWTPYKPSLVIEDPLQEKESENSHIEVGWDVKRERSKLKGQPRPLTPVRREFSPKVLGWHCFSRAVHSKPDSTKEFG</sequence>
<keyword evidence="2" id="KW-1185">Reference proteome</keyword>
<dbReference type="EMBL" id="BMAW01083468">
    <property type="protein sequence ID" value="GFU34184.1"/>
    <property type="molecule type" value="Genomic_DNA"/>
</dbReference>
<dbReference type="AlphaFoldDB" id="A0A8X6UHR5"/>